<dbReference type="EMBL" id="ADLK01000024">
    <property type="protein sequence ID" value="KMW18192.1"/>
    <property type="molecule type" value="Genomic_DNA"/>
</dbReference>
<organism evidence="7 8">
    <name type="scientific">[Clostridium] citroniae WAL-19142</name>
    <dbReference type="NCBI Taxonomy" id="742734"/>
    <lineage>
        <taxon>Bacteria</taxon>
        <taxon>Bacillati</taxon>
        <taxon>Bacillota</taxon>
        <taxon>Clostridia</taxon>
        <taxon>Lachnospirales</taxon>
        <taxon>Lachnospiraceae</taxon>
        <taxon>Enterocloster</taxon>
    </lineage>
</organism>
<evidence type="ECO:0000256" key="2">
    <source>
        <dbReference type="ARBA" id="ARBA00022475"/>
    </source>
</evidence>
<keyword evidence="4 6" id="KW-1133">Transmembrane helix</keyword>
<feature type="transmembrane region" description="Helical" evidence="6">
    <location>
        <begin position="133"/>
        <end position="153"/>
    </location>
</feature>
<gene>
    <name evidence="7" type="ORF">HMPREF9470_03102</name>
</gene>
<feature type="transmembrane region" description="Helical" evidence="6">
    <location>
        <begin position="275"/>
        <end position="296"/>
    </location>
</feature>
<evidence type="ECO:0000256" key="6">
    <source>
        <dbReference type="SAM" id="Phobius"/>
    </source>
</evidence>
<evidence type="ECO:0000256" key="4">
    <source>
        <dbReference type="ARBA" id="ARBA00022989"/>
    </source>
</evidence>
<evidence type="ECO:0000313" key="7">
    <source>
        <dbReference type="EMBL" id="KMW18192.1"/>
    </source>
</evidence>
<evidence type="ECO:0000313" key="8">
    <source>
        <dbReference type="Proteomes" id="UP000037392"/>
    </source>
</evidence>
<dbReference type="Proteomes" id="UP000037392">
    <property type="component" value="Unassembled WGS sequence"/>
</dbReference>
<dbReference type="RefSeq" id="WP_007858647.1">
    <property type="nucleotide sequence ID" value="NZ_KQ235879.1"/>
</dbReference>
<dbReference type="InterPro" id="IPR001851">
    <property type="entry name" value="ABC_transp_permease"/>
</dbReference>
<feature type="transmembrane region" description="Helical" evidence="6">
    <location>
        <begin position="187"/>
        <end position="204"/>
    </location>
</feature>
<dbReference type="PANTHER" id="PTHR32196:SF69">
    <property type="entry name" value="BRANCHED-CHAIN AMINO ACID TRANSPORT SYSTEM, PERMEASE PROTEIN"/>
    <property type="match status" value="1"/>
</dbReference>
<reference evidence="7 8" key="1">
    <citation type="submission" date="2011-04" db="EMBL/GenBank/DDBJ databases">
        <title>The Genome Sequence of Clostridium citroniae WAL-19142.</title>
        <authorList>
            <consortium name="The Broad Institute Genome Sequencing Platform"/>
            <person name="Earl A."/>
            <person name="Ward D."/>
            <person name="Feldgarden M."/>
            <person name="Gevers D."/>
            <person name="Warren Y.A."/>
            <person name="Tyrrell K.L."/>
            <person name="Citron D.M."/>
            <person name="Goldstein E.J."/>
            <person name="Daigneault M."/>
            <person name="Allen-Vercoe E."/>
            <person name="Young S.K."/>
            <person name="Zeng Q."/>
            <person name="Gargeya S."/>
            <person name="Fitzgerald M."/>
            <person name="Haas B."/>
            <person name="Abouelleil A."/>
            <person name="Alvarado L."/>
            <person name="Arachchi H.M."/>
            <person name="Berlin A."/>
            <person name="Brown A."/>
            <person name="Chapman S.B."/>
            <person name="Chen Z."/>
            <person name="Dunbar C."/>
            <person name="Freedman E."/>
            <person name="Gearin G."/>
            <person name="Gellesch M."/>
            <person name="Goldberg J."/>
            <person name="Griggs A."/>
            <person name="Gujja S."/>
            <person name="Heilman E.R."/>
            <person name="Heiman D."/>
            <person name="Howarth C."/>
            <person name="Larson L."/>
            <person name="Lui A."/>
            <person name="MacDonald P.J."/>
            <person name="Mehta T."/>
            <person name="Montmayeur A."/>
            <person name="Murphy C."/>
            <person name="Neiman D."/>
            <person name="Pearson M."/>
            <person name="Priest M."/>
            <person name="Roberts A."/>
            <person name="Saif S."/>
            <person name="Shea T."/>
            <person name="Shenoy N."/>
            <person name="Sisk P."/>
            <person name="Stolte C."/>
            <person name="Sykes S."/>
            <person name="White J."/>
            <person name="Yandava C."/>
            <person name="Wortman J."/>
            <person name="Nusbaum C."/>
            <person name="Birren B."/>
        </authorList>
    </citation>
    <scope>NUCLEOTIDE SEQUENCE [LARGE SCALE GENOMIC DNA]</scope>
    <source>
        <strain evidence="7 8">WAL-19142</strain>
    </source>
</reference>
<comment type="subcellular location">
    <subcellularLocation>
        <location evidence="1">Cell membrane</location>
        <topology evidence="1">Multi-pass membrane protein</topology>
    </subcellularLocation>
</comment>
<evidence type="ECO:0000256" key="5">
    <source>
        <dbReference type="ARBA" id="ARBA00023136"/>
    </source>
</evidence>
<feature type="transmembrane region" description="Helical" evidence="6">
    <location>
        <begin position="88"/>
        <end position="107"/>
    </location>
</feature>
<dbReference type="CDD" id="cd06574">
    <property type="entry name" value="TM_PBP1_branched-chain-AA_like"/>
    <property type="match status" value="1"/>
</dbReference>
<dbReference type="GeneID" id="93162366"/>
<dbReference type="AlphaFoldDB" id="A0A0J9BYW7"/>
<keyword evidence="3 6" id="KW-0812">Transmembrane</keyword>
<name>A0A0J9BYW7_9FIRM</name>
<keyword evidence="5 6" id="KW-0472">Membrane</keyword>
<evidence type="ECO:0000256" key="3">
    <source>
        <dbReference type="ARBA" id="ARBA00022692"/>
    </source>
</evidence>
<comment type="caution">
    <text evidence="7">The sequence shown here is derived from an EMBL/GenBank/DDBJ whole genome shotgun (WGS) entry which is preliminary data.</text>
</comment>
<proteinExistence type="predicted"/>
<dbReference type="GO" id="GO:0022857">
    <property type="term" value="F:transmembrane transporter activity"/>
    <property type="evidence" value="ECO:0007669"/>
    <property type="project" value="InterPro"/>
</dbReference>
<feature type="transmembrane region" description="Helical" evidence="6">
    <location>
        <begin position="210"/>
        <end position="231"/>
    </location>
</feature>
<dbReference type="OrthoDB" id="9778389at2"/>
<dbReference type="GO" id="GO:0005886">
    <property type="term" value="C:plasma membrane"/>
    <property type="evidence" value="ECO:0007669"/>
    <property type="project" value="UniProtKB-SubCell"/>
</dbReference>
<keyword evidence="2" id="KW-1003">Cell membrane</keyword>
<protein>
    <recommendedName>
        <fullName evidence="9">ABC transporter permease</fullName>
    </recommendedName>
</protein>
<evidence type="ECO:0000256" key="1">
    <source>
        <dbReference type="ARBA" id="ARBA00004651"/>
    </source>
</evidence>
<feature type="transmembrane region" description="Helical" evidence="6">
    <location>
        <begin position="59"/>
        <end position="81"/>
    </location>
</feature>
<sequence>MTTIIFGIFEEGLVYAIMALGVYITYKILDFPDLSVDGTFPLGAALTAIGIANGFLHPFAALILSFAAGAAAGCITGLIHVKLKVRDLLSGIIVMTALYSINLRIAGKSNLPIFSKDTIFSNSFLSEHVPAAMSPYVVTIILLVIVLVCKLLLDAYLKTRSGYLLRAVGDNDVLVTSLAKDKGMVKIVGLAIANGFAALAGSVYCQQKGFFDISIGTGTIVIGLANVIIGTQLFKRFGFVKSTTAVIIGSIIYKACVSLALLLNDIKIGSLTISIPVTASDLKLITSILFLIILVLSTSRGKKVKSHA</sequence>
<dbReference type="Pfam" id="PF02653">
    <property type="entry name" value="BPD_transp_2"/>
    <property type="match status" value="1"/>
</dbReference>
<feature type="transmembrane region" description="Helical" evidence="6">
    <location>
        <begin position="243"/>
        <end position="263"/>
    </location>
</feature>
<dbReference type="PANTHER" id="PTHR32196">
    <property type="entry name" value="ABC TRANSPORTER PERMEASE PROTEIN YPHD-RELATED-RELATED"/>
    <property type="match status" value="1"/>
</dbReference>
<feature type="transmembrane region" description="Helical" evidence="6">
    <location>
        <begin position="12"/>
        <end position="29"/>
    </location>
</feature>
<evidence type="ECO:0008006" key="9">
    <source>
        <dbReference type="Google" id="ProtNLM"/>
    </source>
</evidence>
<accession>A0A0J9BYW7</accession>
<dbReference type="PATRIC" id="fig|742734.4.peg.3323"/>